<accession>A0A914UI92</accession>
<proteinExistence type="inferred from homology"/>
<feature type="signal peptide" evidence="9">
    <location>
        <begin position="1"/>
        <end position="22"/>
    </location>
</feature>
<evidence type="ECO:0000256" key="9">
    <source>
        <dbReference type="SAM" id="SignalP"/>
    </source>
</evidence>
<evidence type="ECO:0000259" key="10">
    <source>
        <dbReference type="Pfam" id="PF21222"/>
    </source>
</evidence>
<keyword evidence="3 9" id="KW-0732">Signal</keyword>
<comment type="similarity">
    <text evidence="7">Belongs to the LAMP family.</text>
</comment>
<keyword evidence="2 7" id="KW-0812">Transmembrane</keyword>
<dbReference type="WBParaSite" id="PSAMB.scaffold1036size36860.g10642.t1">
    <property type="protein sequence ID" value="PSAMB.scaffold1036size36860.g10642.t1"/>
    <property type="gene ID" value="PSAMB.scaffold1036size36860.g10642"/>
</dbReference>
<evidence type="ECO:0000256" key="5">
    <source>
        <dbReference type="ARBA" id="ARBA00023136"/>
    </source>
</evidence>
<dbReference type="GO" id="GO:0031902">
    <property type="term" value="C:late endosome membrane"/>
    <property type="evidence" value="ECO:0007669"/>
    <property type="project" value="TreeGrafter"/>
</dbReference>
<evidence type="ECO:0000256" key="7">
    <source>
        <dbReference type="PROSITE-ProRule" id="PRU00740"/>
    </source>
</evidence>
<dbReference type="PANTHER" id="PTHR11506">
    <property type="entry name" value="LYSOSOME-ASSOCIATED MEMBRANE GLYCOPROTEIN"/>
    <property type="match status" value="1"/>
</dbReference>
<sequence length="271" mass="29629">MMRLLLLSVVALVALSAGYTRAQETTTEAPPTTTTPPPYRNKWIVKDALTGTPCILFDANVTVSVKYTKFNSTSKSDFVNVDVPLDAEVDQILSSCGSIDTKKNVTAQKLYIKFYPVNFTTNATDPWTMTFYFTEDKKETNGKAFGLYKIELNAVYKDYPQFIDPDVPSETFESGTSFSGVVGASTNHSSQCSSGDLSLNENAKIHLNGFRAQAFGHSDDFLTSELCDHDVRTSDIVPIVVGACLAALVIIVLIAYLIGRARAKRQGYASV</sequence>
<dbReference type="InterPro" id="IPR002000">
    <property type="entry name" value="Lysosome-assoc_membr_glycop"/>
</dbReference>
<comment type="caution">
    <text evidence="7">Lacks conserved residue(s) required for the propagation of feature annotation.</text>
</comment>
<dbReference type="CDD" id="cd12087">
    <property type="entry name" value="TM_EGFR-like"/>
    <property type="match status" value="1"/>
</dbReference>
<keyword evidence="5 7" id="KW-0472">Membrane</keyword>
<evidence type="ECO:0000256" key="8">
    <source>
        <dbReference type="SAM" id="Phobius"/>
    </source>
</evidence>
<keyword evidence="11" id="KW-1185">Reference proteome</keyword>
<feature type="chain" id="PRO_5037619457" description="Lysosome-associated membrane glycoprotein 2-like transmembrane domain-containing protein" evidence="9">
    <location>
        <begin position="23"/>
        <end position="271"/>
    </location>
</feature>
<evidence type="ECO:0000313" key="11">
    <source>
        <dbReference type="Proteomes" id="UP000887566"/>
    </source>
</evidence>
<dbReference type="InterPro" id="IPR048524">
    <property type="entry name" value="Lamp2-like_TM"/>
</dbReference>
<evidence type="ECO:0000256" key="1">
    <source>
        <dbReference type="ARBA" id="ARBA00004251"/>
    </source>
</evidence>
<keyword evidence="6" id="KW-0325">Glycoprotein</keyword>
<dbReference type="Gene3D" id="2.40.160.110">
    <property type="match status" value="1"/>
</dbReference>
<protein>
    <recommendedName>
        <fullName evidence="10">Lysosome-associated membrane glycoprotein 2-like transmembrane domain-containing protein</fullName>
    </recommendedName>
</protein>
<evidence type="ECO:0000256" key="6">
    <source>
        <dbReference type="ARBA" id="ARBA00023180"/>
    </source>
</evidence>
<name>A0A914UI92_9BILA</name>
<dbReference type="GO" id="GO:0005886">
    <property type="term" value="C:plasma membrane"/>
    <property type="evidence" value="ECO:0007669"/>
    <property type="project" value="TreeGrafter"/>
</dbReference>
<dbReference type="PROSITE" id="PS51407">
    <property type="entry name" value="LAMP_3"/>
    <property type="match status" value="1"/>
</dbReference>
<evidence type="ECO:0000313" key="12">
    <source>
        <dbReference type="WBParaSite" id="PSAMB.scaffold1036size36860.g10642.t1"/>
    </source>
</evidence>
<organism evidence="11 12">
    <name type="scientific">Plectus sambesii</name>
    <dbReference type="NCBI Taxonomy" id="2011161"/>
    <lineage>
        <taxon>Eukaryota</taxon>
        <taxon>Metazoa</taxon>
        <taxon>Ecdysozoa</taxon>
        <taxon>Nematoda</taxon>
        <taxon>Chromadorea</taxon>
        <taxon>Plectida</taxon>
        <taxon>Plectina</taxon>
        <taxon>Plectoidea</taxon>
        <taxon>Plectidae</taxon>
        <taxon>Plectus</taxon>
    </lineage>
</organism>
<evidence type="ECO:0000256" key="3">
    <source>
        <dbReference type="ARBA" id="ARBA00022729"/>
    </source>
</evidence>
<feature type="domain" description="Lysosome-associated membrane glycoprotein 2-like transmembrane" evidence="10">
    <location>
        <begin position="237"/>
        <end position="268"/>
    </location>
</feature>
<dbReference type="PANTHER" id="PTHR11506:SF35">
    <property type="entry name" value="LYSOSOME-ASSOCIATED MEMBRANE GLYCOPROTEIN 5"/>
    <property type="match status" value="1"/>
</dbReference>
<evidence type="ECO:0000256" key="2">
    <source>
        <dbReference type="ARBA" id="ARBA00022692"/>
    </source>
</evidence>
<dbReference type="Pfam" id="PF21222">
    <property type="entry name" value="Lamp2_2nd"/>
    <property type="match status" value="1"/>
</dbReference>
<evidence type="ECO:0000256" key="4">
    <source>
        <dbReference type="ARBA" id="ARBA00022989"/>
    </source>
</evidence>
<dbReference type="GO" id="GO:0072594">
    <property type="term" value="P:establishment of protein localization to organelle"/>
    <property type="evidence" value="ECO:0007669"/>
    <property type="project" value="TreeGrafter"/>
</dbReference>
<dbReference type="Proteomes" id="UP000887566">
    <property type="component" value="Unplaced"/>
</dbReference>
<feature type="transmembrane region" description="Helical" evidence="8">
    <location>
        <begin position="236"/>
        <end position="258"/>
    </location>
</feature>
<comment type="subcellular location">
    <subcellularLocation>
        <location evidence="1">Cell membrane</location>
        <topology evidence="1">Single-pass type I membrane protein</topology>
    </subcellularLocation>
    <subcellularLocation>
        <location evidence="7">Membrane</location>
        <topology evidence="7">Single-pass type I membrane protein</topology>
    </subcellularLocation>
</comment>
<dbReference type="AlphaFoldDB" id="A0A914UI92"/>
<keyword evidence="4 8" id="KW-1133">Transmembrane helix</keyword>
<reference evidence="12" key="1">
    <citation type="submission" date="2022-11" db="UniProtKB">
        <authorList>
            <consortium name="WormBaseParasite"/>
        </authorList>
    </citation>
    <scope>IDENTIFICATION</scope>
</reference>
<dbReference type="GO" id="GO:0005765">
    <property type="term" value="C:lysosomal membrane"/>
    <property type="evidence" value="ECO:0007669"/>
    <property type="project" value="TreeGrafter"/>
</dbReference>